<dbReference type="SUPFAM" id="SSF158504">
    <property type="entry name" value="BH2638-like"/>
    <property type="match status" value="1"/>
</dbReference>
<dbReference type="InterPro" id="IPR007920">
    <property type="entry name" value="UPF0223"/>
</dbReference>
<dbReference type="Pfam" id="PF05256">
    <property type="entry name" value="UPF0223"/>
    <property type="match status" value="1"/>
</dbReference>
<gene>
    <name evidence="1" type="ORF">FD15_GL001828</name>
</gene>
<evidence type="ECO:0000313" key="2">
    <source>
        <dbReference type="Proteomes" id="UP000050961"/>
    </source>
</evidence>
<protein>
    <submittedName>
        <fullName evidence="1">Uncharacterized protein</fullName>
    </submittedName>
</protein>
<dbReference type="EMBL" id="AYZF01000017">
    <property type="protein sequence ID" value="KRN05280.1"/>
    <property type="molecule type" value="Genomic_DNA"/>
</dbReference>
<accession>A0A0R2DMC4</accession>
<reference evidence="1 2" key="1">
    <citation type="journal article" date="2015" name="Genome Announc.">
        <title>Expanding the biotechnology potential of lactobacilli through comparative genomics of 213 strains and associated genera.</title>
        <authorList>
            <person name="Sun Z."/>
            <person name="Harris H.M."/>
            <person name="McCann A."/>
            <person name="Guo C."/>
            <person name="Argimon S."/>
            <person name="Zhang W."/>
            <person name="Yang X."/>
            <person name="Jeffery I.B."/>
            <person name="Cooney J.C."/>
            <person name="Kagawa T.F."/>
            <person name="Liu W."/>
            <person name="Song Y."/>
            <person name="Salvetti E."/>
            <person name="Wrobel A."/>
            <person name="Rasinkangas P."/>
            <person name="Parkhill J."/>
            <person name="Rea M.C."/>
            <person name="O'Sullivan O."/>
            <person name="Ritari J."/>
            <person name="Douillard F.P."/>
            <person name="Paul Ross R."/>
            <person name="Yang R."/>
            <person name="Briner A.E."/>
            <person name="Felis G.E."/>
            <person name="de Vos W.M."/>
            <person name="Barrangou R."/>
            <person name="Klaenhammer T.R."/>
            <person name="Caufield P.W."/>
            <person name="Cui Y."/>
            <person name="Zhang H."/>
            <person name="O'Toole P.W."/>
        </authorList>
    </citation>
    <scope>NUCLEOTIDE SEQUENCE [LARGE SCALE GENOMIC DNA]</scope>
    <source>
        <strain evidence="1 2">DSM 21376</strain>
    </source>
</reference>
<dbReference type="STRING" id="1423806.FD15_GL001828"/>
<dbReference type="PATRIC" id="fig|1423806.3.peg.1860"/>
<dbReference type="eggNOG" id="COG4476">
    <property type="taxonomic scope" value="Bacteria"/>
</dbReference>
<dbReference type="InterPro" id="IPR023324">
    <property type="entry name" value="BH2638-like_sf"/>
</dbReference>
<name>A0A0R2DMC4_9LACO</name>
<evidence type="ECO:0000313" key="1">
    <source>
        <dbReference type="EMBL" id="KRN05280.1"/>
    </source>
</evidence>
<dbReference type="NCBIfam" id="NF003353">
    <property type="entry name" value="PRK04387.1"/>
    <property type="match status" value="1"/>
</dbReference>
<dbReference type="Gene3D" id="1.10.220.80">
    <property type="entry name" value="BH2638-like"/>
    <property type="match status" value="1"/>
</dbReference>
<comment type="caution">
    <text evidence="1">The sequence shown here is derived from an EMBL/GenBank/DDBJ whole genome shotgun (WGS) entry which is preliminary data.</text>
</comment>
<organism evidence="1 2">
    <name type="scientific">Liquorilactobacillus sucicola DSM 21376 = JCM 15457</name>
    <dbReference type="NCBI Taxonomy" id="1423806"/>
    <lineage>
        <taxon>Bacteria</taxon>
        <taxon>Bacillati</taxon>
        <taxon>Bacillota</taxon>
        <taxon>Bacilli</taxon>
        <taxon>Lactobacillales</taxon>
        <taxon>Lactobacillaceae</taxon>
        <taxon>Liquorilactobacillus</taxon>
    </lineage>
</organism>
<dbReference type="AlphaFoldDB" id="A0A0R2DMC4"/>
<proteinExistence type="predicted"/>
<dbReference type="Proteomes" id="UP000050961">
    <property type="component" value="Unassembled WGS sequence"/>
</dbReference>
<sequence>MKIVVLPRNISYPLRDEWSTEDIIKATEFYFAVEQLYTSKIERSVFLDKYADFIETVPMKMTQKQLDREFYQLSGLSIYHAVQFAQKNKKRYLHLEI</sequence>
<keyword evidence="2" id="KW-1185">Reference proteome</keyword>